<dbReference type="RefSeq" id="WP_200310366.1">
    <property type="nucleotide sequence ID" value="NZ_JAENIM010000021.1"/>
</dbReference>
<dbReference type="Proteomes" id="UP000624703">
    <property type="component" value="Unassembled WGS sequence"/>
</dbReference>
<evidence type="ECO:0000313" key="3">
    <source>
        <dbReference type="EMBL" id="MBK1790332.1"/>
    </source>
</evidence>
<dbReference type="SUPFAM" id="SSF56436">
    <property type="entry name" value="C-type lectin-like"/>
    <property type="match status" value="1"/>
</dbReference>
<evidence type="ECO:0000313" key="4">
    <source>
        <dbReference type="Proteomes" id="UP000624703"/>
    </source>
</evidence>
<proteinExistence type="predicted"/>
<evidence type="ECO:0000256" key="1">
    <source>
        <dbReference type="SAM" id="SignalP"/>
    </source>
</evidence>
<dbReference type="Gene3D" id="3.90.1580.10">
    <property type="entry name" value="paralog of FGE (formylglycine-generating enzyme)"/>
    <property type="match status" value="1"/>
</dbReference>
<reference evidence="3" key="1">
    <citation type="submission" date="2021-01" db="EMBL/GenBank/DDBJ databases">
        <title>Modified the classification status of verrucomicrobia.</title>
        <authorList>
            <person name="Feng X."/>
        </authorList>
    </citation>
    <scope>NUCLEOTIDE SEQUENCE</scope>
    <source>
        <strain evidence="3">_KCTC 22039</strain>
    </source>
</reference>
<dbReference type="AlphaFoldDB" id="A0A8J7MC08"/>
<evidence type="ECO:0000259" key="2">
    <source>
        <dbReference type="Pfam" id="PF03781"/>
    </source>
</evidence>
<feature type="domain" description="Sulfatase-modifying factor enzyme-like" evidence="2">
    <location>
        <begin position="39"/>
        <end position="262"/>
    </location>
</feature>
<accession>A0A8J7MC08</accession>
<dbReference type="InterPro" id="IPR005532">
    <property type="entry name" value="SUMF_dom"/>
</dbReference>
<sequence>MKSPTLLLSLILSAGLSAAENPLLIQLDQAAVQLSFQKIPAATFEMGSQLDELERQPDELAHRVTISADYYLATHELTQSQWFKLMGTTPQQQFEKYNKRWPLRGTGDQHPMYLISWDECQELCKKLNQLAAAQLPAGYQFTLPTEAQWEYAAKSGTPNFSLEILAELAWFRTTSKKQVHPVASKKPNLHGLFDMHGNVSEWCLDWYAEYPAEPVIDPAGPASGDRRVCRGGSWFGKWQNTRPSRRFHDPQDQGFSSMGVRLCLSKAGQE</sequence>
<feature type="chain" id="PRO_5035285110" evidence="1">
    <location>
        <begin position="19"/>
        <end position="270"/>
    </location>
</feature>
<dbReference type="PANTHER" id="PTHR23150">
    <property type="entry name" value="SULFATASE MODIFYING FACTOR 1, 2"/>
    <property type="match status" value="1"/>
</dbReference>
<keyword evidence="1" id="KW-0732">Signal</keyword>
<gene>
    <name evidence="3" type="ORF">JIN82_04070</name>
</gene>
<keyword evidence="4" id="KW-1185">Reference proteome</keyword>
<dbReference type="GO" id="GO:0120147">
    <property type="term" value="F:formylglycine-generating oxidase activity"/>
    <property type="evidence" value="ECO:0007669"/>
    <property type="project" value="TreeGrafter"/>
</dbReference>
<name>A0A8J7MC08_9BACT</name>
<feature type="signal peptide" evidence="1">
    <location>
        <begin position="1"/>
        <end position="18"/>
    </location>
</feature>
<dbReference type="InterPro" id="IPR042095">
    <property type="entry name" value="SUMF_sf"/>
</dbReference>
<protein>
    <submittedName>
        <fullName evidence="3">Formylglycine-generating enzyme family protein</fullName>
    </submittedName>
</protein>
<comment type="caution">
    <text evidence="3">The sequence shown here is derived from an EMBL/GenBank/DDBJ whole genome shotgun (WGS) entry which is preliminary data.</text>
</comment>
<dbReference type="InterPro" id="IPR016187">
    <property type="entry name" value="CTDL_fold"/>
</dbReference>
<dbReference type="PANTHER" id="PTHR23150:SF19">
    <property type="entry name" value="FORMYLGLYCINE-GENERATING ENZYME"/>
    <property type="match status" value="1"/>
</dbReference>
<dbReference type="Pfam" id="PF03781">
    <property type="entry name" value="FGE-sulfatase"/>
    <property type="match status" value="1"/>
</dbReference>
<dbReference type="EMBL" id="JAENIM010000021">
    <property type="protein sequence ID" value="MBK1790332.1"/>
    <property type="molecule type" value="Genomic_DNA"/>
</dbReference>
<organism evidence="3 4">
    <name type="scientific">Persicirhabdus sediminis</name>
    <dbReference type="NCBI Taxonomy" id="454144"/>
    <lineage>
        <taxon>Bacteria</taxon>
        <taxon>Pseudomonadati</taxon>
        <taxon>Verrucomicrobiota</taxon>
        <taxon>Verrucomicrobiia</taxon>
        <taxon>Verrucomicrobiales</taxon>
        <taxon>Verrucomicrobiaceae</taxon>
        <taxon>Persicirhabdus</taxon>
    </lineage>
</organism>
<dbReference type="InterPro" id="IPR051043">
    <property type="entry name" value="Sulfatase_Mod_Factor_Kinase"/>
</dbReference>